<keyword evidence="1" id="KW-0378">Hydrolase</keyword>
<dbReference type="NCBIfam" id="TIGR00369">
    <property type="entry name" value="unchar_dom_1"/>
    <property type="match status" value="1"/>
</dbReference>
<comment type="caution">
    <text evidence="9">The sequence shown here is derived from an EMBL/GenBank/DDBJ whole genome shotgun (WGS) entry which is preliminary data.</text>
</comment>
<evidence type="ECO:0000259" key="8">
    <source>
        <dbReference type="Pfam" id="PF03061"/>
    </source>
</evidence>
<comment type="similarity">
    <text evidence="4">Belongs to the YigI thioesterase family.</text>
</comment>
<dbReference type="PANTHER" id="PTHR43240">
    <property type="entry name" value="1,4-DIHYDROXY-2-NAPHTHOYL-COA THIOESTERASE 1"/>
    <property type="match status" value="1"/>
</dbReference>
<evidence type="ECO:0000256" key="5">
    <source>
        <dbReference type="ARBA" id="ARBA00038894"/>
    </source>
</evidence>
<protein>
    <recommendedName>
        <fullName evidence="6">Medium/long-chain acyl-CoA thioesterase YigI</fullName>
        <ecNumber evidence="5">3.1.2.20</ecNumber>
    </recommendedName>
</protein>
<evidence type="ECO:0000256" key="4">
    <source>
        <dbReference type="ARBA" id="ARBA00038381"/>
    </source>
</evidence>
<dbReference type="InterPro" id="IPR003736">
    <property type="entry name" value="PAAI_dom"/>
</dbReference>
<comment type="catalytic activity">
    <reaction evidence="3">
        <text>a long-chain fatty acyl-CoA + H2O = a long-chain fatty acid + CoA + H(+)</text>
        <dbReference type="Rhea" id="RHEA:67680"/>
        <dbReference type="ChEBI" id="CHEBI:15377"/>
        <dbReference type="ChEBI" id="CHEBI:15378"/>
        <dbReference type="ChEBI" id="CHEBI:57287"/>
        <dbReference type="ChEBI" id="CHEBI:57560"/>
        <dbReference type="ChEBI" id="CHEBI:83139"/>
    </reaction>
</comment>
<keyword evidence="10" id="KW-1185">Reference proteome</keyword>
<dbReference type="InterPro" id="IPR029069">
    <property type="entry name" value="HotDog_dom_sf"/>
</dbReference>
<evidence type="ECO:0000256" key="2">
    <source>
        <dbReference type="ARBA" id="ARBA00035880"/>
    </source>
</evidence>
<dbReference type="SUPFAM" id="SSF54637">
    <property type="entry name" value="Thioesterase/thiol ester dehydrase-isomerase"/>
    <property type="match status" value="1"/>
</dbReference>
<accession>A0ABS9P894</accession>
<dbReference type="InterPro" id="IPR006683">
    <property type="entry name" value="Thioestr_dom"/>
</dbReference>
<dbReference type="Gene3D" id="3.10.129.10">
    <property type="entry name" value="Hotdog Thioesterase"/>
    <property type="match status" value="1"/>
</dbReference>
<dbReference type="PANTHER" id="PTHR43240:SF20">
    <property type="entry name" value="MEDIUM_LONG-CHAIN ACYL-COA THIOESTERASE YIGI"/>
    <property type="match status" value="1"/>
</dbReference>
<proteinExistence type="inferred from homology"/>
<reference evidence="9 10" key="1">
    <citation type="submission" date="2020-05" db="EMBL/GenBank/DDBJ databases">
        <title>Comparative genomic analysis of denitrifying bacteria from Halomonas genus.</title>
        <authorList>
            <person name="Wang L."/>
            <person name="Shao Z."/>
        </authorList>
    </citation>
    <scope>NUCLEOTIDE SEQUENCE [LARGE SCALE GENOMIC DNA]</scope>
    <source>
        <strain evidence="9 10">A4</strain>
    </source>
</reference>
<evidence type="ECO:0000256" key="6">
    <source>
        <dbReference type="ARBA" id="ARBA00040062"/>
    </source>
</evidence>
<gene>
    <name evidence="9" type="ORF">HOP52_09535</name>
</gene>
<name>A0ABS9P894_9GAMM</name>
<evidence type="ECO:0000256" key="1">
    <source>
        <dbReference type="ARBA" id="ARBA00022801"/>
    </source>
</evidence>
<feature type="domain" description="Thioesterase" evidence="8">
    <location>
        <begin position="58"/>
        <end position="129"/>
    </location>
</feature>
<dbReference type="EC" id="3.1.2.20" evidence="5"/>
<comment type="catalytic activity">
    <reaction evidence="2">
        <text>a fatty acyl-CoA + H2O = a fatty acid + CoA + H(+)</text>
        <dbReference type="Rhea" id="RHEA:16781"/>
        <dbReference type="ChEBI" id="CHEBI:15377"/>
        <dbReference type="ChEBI" id="CHEBI:15378"/>
        <dbReference type="ChEBI" id="CHEBI:28868"/>
        <dbReference type="ChEBI" id="CHEBI:57287"/>
        <dbReference type="ChEBI" id="CHEBI:77636"/>
        <dbReference type="EC" id="3.1.2.20"/>
    </reaction>
</comment>
<dbReference type="RefSeq" id="WP_309675239.1">
    <property type="nucleotide sequence ID" value="NZ_JARWAG010000025.1"/>
</dbReference>
<evidence type="ECO:0000256" key="3">
    <source>
        <dbReference type="ARBA" id="ARBA00036002"/>
    </source>
</evidence>
<dbReference type="EMBL" id="JABFUC010000006">
    <property type="protein sequence ID" value="MCG6657995.1"/>
    <property type="molecule type" value="Genomic_DNA"/>
</dbReference>
<evidence type="ECO:0000313" key="10">
    <source>
        <dbReference type="Proteomes" id="UP000814385"/>
    </source>
</evidence>
<dbReference type="Proteomes" id="UP000814385">
    <property type="component" value="Unassembled WGS sequence"/>
</dbReference>
<dbReference type="CDD" id="cd03443">
    <property type="entry name" value="PaaI_thioesterase"/>
    <property type="match status" value="1"/>
</dbReference>
<evidence type="ECO:0000256" key="7">
    <source>
        <dbReference type="ARBA" id="ARBA00048062"/>
    </source>
</evidence>
<evidence type="ECO:0000313" key="9">
    <source>
        <dbReference type="EMBL" id="MCG6657995.1"/>
    </source>
</evidence>
<sequence length="150" mass="16063">MAETPDFQPAHADYRTEVERIFTTAPFIRGLGLEPVSIAPGHCETRLAVREDHQQQDGYVHAGVLATVGDHTAGAAGATLIPAGANVLTAEFKINLLRSAKGRELRCVSRVLKPGRTLIVVESELLAGDALDQMRLVAKATVTLAVVMPR</sequence>
<organism evidence="9 10">
    <name type="scientific">Billgrantia campisalis</name>
    <dbReference type="NCBI Taxonomy" id="74661"/>
    <lineage>
        <taxon>Bacteria</taxon>
        <taxon>Pseudomonadati</taxon>
        <taxon>Pseudomonadota</taxon>
        <taxon>Gammaproteobacteria</taxon>
        <taxon>Oceanospirillales</taxon>
        <taxon>Halomonadaceae</taxon>
        <taxon>Billgrantia</taxon>
    </lineage>
</organism>
<comment type="catalytic activity">
    <reaction evidence="7">
        <text>a medium-chain fatty acyl-CoA + H2O = a medium-chain fatty acid + CoA + H(+)</text>
        <dbReference type="Rhea" id="RHEA:68184"/>
        <dbReference type="ChEBI" id="CHEBI:15377"/>
        <dbReference type="ChEBI" id="CHEBI:15378"/>
        <dbReference type="ChEBI" id="CHEBI:57287"/>
        <dbReference type="ChEBI" id="CHEBI:59558"/>
        <dbReference type="ChEBI" id="CHEBI:90546"/>
    </reaction>
</comment>
<dbReference type="Pfam" id="PF03061">
    <property type="entry name" value="4HBT"/>
    <property type="match status" value="1"/>
</dbReference>